<accession>A0A3M9LDQ8</accession>
<dbReference type="EC" id="2.7.13.3" evidence="2"/>
<reference evidence="7 8" key="1">
    <citation type="submission" date="2018-10" db="EMBL/GenBank/DDBJ databases">
        <title>Cultivation of a novel Methanohalophilus strain from Kebrit Deep of the Red Sea and a genomic comparison of members of the genus Methanohalophilus.</title>
        <authorList>
            <person name="Guan Y."/>
            <person name="Ngugi D.K."/>
            <person name="Stingl U."/>
        </authorList>
    </citation>
    <scope>NUCLEOTIDE SEQUENCE [LARGE SCALE GENOMIC DNA]</scope>
    <source>
        <strain evidence="7 8">DSM 10369</strain>
    </source>
</reference>
<evidence type="ECO:0000256" key="1">
    <source>
        <dbReference type="ARBA" id="ARBA00000085"/>
    </source>
</evidence>
<dbReference type="Gene3D" id="3.30.565.10">
    <property type="entry name" value="Histidine kinase-like ATPase, C-terminal domain"/>
    <property type="match status" value="1"/>
</dbReference>
<dbReference type="PRINTS" id="PR00344">
    <property type="entry name" value="BCTRLSENSOR"/>
</dbReference>
<dbReference type="InterPro" id="IPR004358">
    <property type="entry name" value="Sig_transdc_His_kin-like_C"/>
</dbReference>
<dbReference type="InterPro" id="IPR036890">
    <property type="entry name" value="HATPase_C_sf"/>
</dbReference>
<evidence type="ECO:0000256" key="4">
    <source>
        <dbReference type="ARBA" id="ARBA00022777"/>
    </source>
</evidence>
<gene>
    <name evidence="7" type="ORF">EDD83_03210</name>
</gene>
<sequence length="55" mass="5897">MFERFERAGSSVSIKETGLGLAIAKKTTELHGGQTGVEDREDRKGSIFGITLPCA</sequence>
<keyword evidence="4 7" id="KW-0418">Kinase</keyword>
<evidence type="ECO:0000259" key="6">
    <source>
        <dbReference type="PROSITE" id="PS50109"/>
    </source>
</evidence>
<proteinExistence type="predicted"/>
<dbReference type="PANTHER" id="PTHR43711:SF1">
    <property type="entry name" value="HISTIDINE KINASE 1"/>
    <property type="match status" value="1"/>
</dbReference>
<dbReference type="EMBL" id="RJJF01000012">
    <property type="protein sequence ID" value="RNI10588.1"/>
    <property type="molecule type" value="Genomic_DNA"/>
</dbReference>
<feature type="domain" description="Histidine kinase" evidence="6">
    <location>
        <begin position="1"/>
        <end position="55"/>
    </location>
</feature>
<comment type="caution">
    <text evidence="7">The sequence shown here is derived from an EMBL/GenBank/DDBJ whole genome shotgun (WGS) entry which is preliminary data.</text>
</comment>
<keyword evidence="5" id="KW-0902">Two-component regulatory system</keyword>
<dbReference type="GO" id="GO:0004673">
    <property type="term" value="F:protein histidine kinase activity"/>
    <property type="evidence" value="ECO:0007669"/>
    <property type="project" value="UniProtKB-EC"/>
</dbReference>
<dbReference type="GO" id="GO:0000160">
    <property type="term" value="P:phosphorelay signal transduction system"/>
    <property type="evidence" value="ECO:0007669"/>
    <property type="project" value="UniProtKB-KW"/>
</dbReference>
<dbReference type="InterPro" id="IPR005467">
    <property type="entry name" value="His_kinase_dom"/>
</dbReference>
<dbReference type="InterPro" id="IPR050736">
    <property type="entry name" value="Sensor_HK_Regulatory"/>
</dbReference>
<name>A0A3M9LDQ8_9EURY</name>
<organism evidence="7 8">
    <name type="scientific">Methanohalophilus euhalobius</name>
    <dbReference type="NCBI Taxonomy" id="51203"/>
    <lineage>
        <taxon>Archaea</taxon>
        <taxon>Methanobacteriati</taxon>
        <taxon>Methanobacteriota</taxon>
        <taxon>Stenosarchaea group</taxon>
        <taxon>Methanomicrobia</taxon>
        <taxon>Methanosarcinales</taxon>
        <taxon>Methanosarcinaceae</taxon>
        <taxon>Methanohalophilus</taxon>
    </lineage>
</organism>
<evidence type="ECO:0000256" key="5">
    <source>
        <dbReference type="ARBA" id="ARBA00023012"/>
    </source>
</evidence>
<dbReference type="PROSITE" id="PS50109">
    <property type="entry name" value="HIS_KIN"/>
    <property type="match status" value="1"/>
</dbReference>
<dbReference type="AlphaFoldDB" id="A0A3M9LDQ8"/>
<evidence type="ECO:0000256" key="2">
    <source>
        <dbReference type="ARBA" id="ARBA00012438"/>
    </source>
</evidence>
<keyword evidence="3" id="KW-0808">Transferase</keyword>
<evidence type="ECO:0000313" key="8">
    <source>
        <dbReference type="Proteomes" id="UP000273978"/>
    </source>
</evidence>
<dbReference type="Pfam" id="PF02518">
    <property type="entry name" value="HATPase_c"/>
    <property type="match status" value="1"/>
</dbReference>
<comment type="catalytic activity">
    <reaction evidence="1">
        <text>ATP + protein L-histidine = ADP + protein N-phospho-L-histidine.</text>
        <dbReference type="EC" id="2.7.13.3"/>
    </reaction>
</comment>
<evidence type="ECO:0000256" key="3">
    <source>
        <dbReference type="ARBA" id="ARBA00022679"/>
    </source>
</evidence>
<dbReference type="SUPFAM" id="SSF55874">
    <property type="entry name" value="ATPase domain of HSP90 chaperone/DNA topoisomerase II/histidine kinase"/>
    <property type="match status" value="1"/>
</dbReference>
<dbReference type="PANTHER" id="PTHR43711">
    <property type="entry name" value="TWO-COMPONENT HISTIDINE KINASE"/>
    <property type="match status" value="1"/>
</dbReference>
<protein>
    <recommendedName>
        <fullName evidence="2">histidine kinase</fullName>
        <ecNumber evidence="2">2.7.13.3</ecNumber>
    </recommendedName>
</protein>
<evidence type="ECO:0000313" key="7">
    <source>
        <dbReference type="EMBL" id="RNI10588.1"/>
    </source>
</evidence>
<dbReference type="InterPro" id="IPR003594">
    <property type="entry name" value="HATPase_dom"/>
</dbReference>
<dbReference type="Proteomes" id="UP000273978">
    <property type="component" value="Unassembled WGS sequence"/>
</dbReference>